<dbReference type="Gene3D" id="3.40.50.880">
    <property type="match status" value="1"/>
</dbReference>
<feature type="domain" description="DJ-1/PfpI" evidence="1">
    <location>
        <begin position="6"/>
        <end position="169"/>
    </location>
</feature>
<dbReference type="InterPro" id="IPR029062">
    <property type="entry name" value="Class_I_gatase-like"/>
</dbReference>
<dbReference type="InterPro" id="IPR052158">
    <property type="entry name" value="INH-QAR"/>
</dbReference>
<dbReference type="CDD" id="cd03139">
    <property type="entry name" value="GATase1_PfpI_2"/>
    <property type="match status" value="1"/>
</dbReference>
<protein>
    <submittedName>
        <fullName evidence="2">DJ-1/PfpI family protein</fullName>
    </submittedName>
</protein>
<evidence type="ECO:0000313" key="3">
    <source>
        <dbReference type="Proteomes" id="UP000235703"/>
    </source>
</evidence>
<dbReference type="AlphaFoldDB" id="A0A2N6PFE6"/>
<evidence type="ECO:0000259" key="1">
    <source>
        <dbReference type="Pfam" id="PF01965"/>
    </source>
</evidence>
<organism evidence="2 3">
    <name type="scientific">Brevibacterium luteolum</name>
    <dbReference type="NCBI Taxonomy" id="199591"/>
    <lineage>
        <taxon>Bacteria</taxon>
        <taxon>Bacillati</taxon>
        <taxon>Actinomycetota</taxon>
        <taxon>Actinomycetes</taxon>
        <taxon>Micrococcales</taxon>
        <taxon>Brevibacteriaceae</taxon>
        <taxon>Brevibacterium</taxon>
    </lineage>
</organism>
<dbReference type="PANTHER" id="PTHR43130:SF15">
    <property type="entry name" value="THIJ_PFPI FAMILY PROTEIN (AFU_ORTHOLOGUE AFUA_5G14240)"/>
    <property type="match status" value="1"/>
</dbReference>
<dbReference type="Pfam" id="PF01965">
    <property type="entry name" value="DJ-1_PfpI"/>
    <property type="match status" value="1"/>
</dbReference>
<reference evidence="2 3" key="1">
    <citation type="submission" date="2017-09" db="EMBL/GenBank/DDBJ databases">
        <title>Bacterial strain isolated from the female urinary microbiota.</title>
        <authorList>
            <person name="Thomas-White K."/>
            <person name="Kumar N."/>
            <person name="Forster S."/>
            <person name="Putonti C."/>
            <person name="Lawley T."/>
            <person name="Wolfe A.J."/>
        </authorList>
    </citation>
    <scope>NUCLEOTIDE SEQUENCE [LARGE SCALE GENOMIC DNA]</scope>
    <source>
        <strain evidence="2 3">UMB0680</strain>
    </source>
</reference>
<dbReference type="OrthoDB" id="3992151at2"/>
<dbReference type="InterPro" id="IPR002818">
    <property type="entry name" value="DJ-1/PfpI"/>
</dbReference>
<comment type="caution">
    <text evidence="2">The sequence shown here is derived from an EMBL/GenBank/DDBJ whole genome shotgun (WGS) entry which is preliminary data.</text>
</comment>
<dbReference type="PANTHER" id="PTHR43130">
    <property type="entry name" value="ARAC-FAMILY TRANSCRIPTIONAL REGULATOR"/>
    <property type="match status" value="1"/>
</dbReference>
<proteinExistence type="predicted"/>
<gene>
    <name evidence="2" type="ORF">CJ198_11570</name>
</gene>
<accession>A0A2N6PFE6</accession>
<name>A0A2N6PFE6_9MICO</name>
<dbReference type="EMBL" id="PNFZ01000007">
    <property type="protein sequence ID" value="PMB97416.1"/>
    <property type="molecule type" value="Genomic_DNA"/>
</dbReference>
<sequence>MVENRTVAVVLFEGFEVLDVFGPVELLSVLPDHFTIVMLGPTGEPVASYQGTRIVPDTAYTAAPAADIVLVPGGFGTRRLVTEDGFLTWLREYCAGAEVVASVCTGSALLAAAGLLDGHRATTNKRAYRWATGFGSDVDWQPVARWVEDGSRWTSSGVAAGMDMTAALIASLTSPEQAREACDFVELDVHADPGWDPFAARNGLVPGTGAHRLGDGS</sequence>
<evidence type="ECO:0000313" key="2">
    <source>
        <dbReference type="EMBL" id="PMB97416.1"/>
    </source>
</evidence>
<keyword evidence="3" id="KW-1185">Reference proteome</keyword>
<dbReference type="SUPFAM" id="SSF52317">
    <property type="entry name" value="Class I glutamine amidotransferase-like"/>
    <property type="match status" value="1"/>
</dbReference>
<dbReference type="Proteomes" id="UP000235703">
    <property type="component" value="Unassembled WGS sequence"/>
</dbReference>